<organism evidence="3 4">
    <name type="scientific">Cylindrobasidium torrendii FP15055 ss-10</name>
    <dbReference type="NCBI Taxonomy" id="1314674"/>
    <lineage>
        <taxon>Eukaryota</taxon>
        <taxon>Fungi</taxon>
        <taxon>Dikarya</taxon>
        <taxon>Basidiomycota</taxon>
        <taxon>Agaricomycotina</taxon>
        <taxon>Agaricomycetes</taxon>
        <taxon>Agaricomycetidae</taxon>
        <taxon>Agaricales</taxon>
        <taxon>Marasmiineae</taxon>
        <taxon>Physalacriaceae</taxon>
        <taxon>Cylindrobasidium</taxon>
    </lineage>
</organism>
<feature type="compositionally biased region" description="Basic residues" evidence="2">
    <location>
        <begin position="203"/>
        <end position="219"/>
    </location>
</feature>
<feature type="region of interest" description="Disordered" evidence="2">
    <location>
        <begin position="162"/>
        <end position="234"/>
    </location>
</feature>
<dbReference type="AlphaFoldDB" id="A0A0D7BQ95"/>
<accession>A0A0D7BQ95</accession>
<evidence type="ECO:0000256" key="2">
    <source>
        <dbReference type="SAM" id="MobiDB-lite"/>
    </source>
</evidence>
<gene>
    <name evidence="3" type="ORF">CYLTODRAFT_407425</name>
</gene>
<dbReference type="EMBL" id="KN880444">
    <property type="protein sequence ID" value="KIY72344.1"/>
    <property type="molecule type" value="Genomic_DNA"/>
</dbReference>
<reference evidence="3 4" key="1">
    <citation type="journal article" date="2015" name="Fungal Genet. Biol.">
        <title>Evolution of novel wood decay mechanisms in Agaricales revealed by the genome sequences of Fistulina hepatica and Cylindrobasidium torrendii.</title>
        <authorList>
            <person name="Floudas D."/>
            <person name="Held B.W."/>
            <person name="Riley R."/>
            <person name="Nagy L.G."/>
            <person name="Koehler G."/>
            <person name="Ransdell A.S."/>
            <person name="Younus H."/>
            <person name="Chow J."/>
            <person name="Chiniquy J."/>
            <person name="Lipzen A."/>
            <person name="Tritt A."/>
            <person name="Sun H."/>
            <person name="Haridas S."/>
            <person name="LaButti K."/>
            <person name="Ohm R.A."/>
            <person name="Kues U."/>
            <person name="Blanchette R.A."/>
            <person name="Grigoriev I.V."/>
            <person name="Minto R.E."/>
            <person name="Hibbett D.S."/>
        </authorList>
    </citation>
    <scope>NUCLEOTIDE SEQUENCE [LARGE SCALE GENOMIC DNA]</scope>
    <source>
        <strain evidence="3 4">FP15055 ss-10</strain>
    </source>
</reference>
<proteinExistence type="predicted"/>
<keyword evidence="4" id="KW-1185">Reference proteome</keyword>
<evidence type="ECO:0000256" key="1">
    <source>
        <dbReference type="SAM" id="Coils"/>
    </source>
</evidence>
<dbReference type="Proteomes" id="UP000054007">
    <property type="component" value="Unassembled WGS sequence"/>
</dbReference>
<evidence type="ECO:0000313" key="4">
    <source>
        <dbReference type="Proteomes" id="UP000054007"/>
    </source>
</evidence>
<name>A0A0D7BQ95_9AGAR</name>
<protein>
    <submittedName>
        <fullName evidence="3">Uncharacterized protein</fullName>
    </submittedName>
</protein>
<sequence length="415" mass="46515">MAALFSILRWPVDALAHFIAKHDKWKFTEVPAHRRRTVDVREESRLQRLDVLRTTSSKAIPVVDATPLPQNTVRYKPQPDVMRPGQDLLWALPDPYSHFRLSGTVDVTPLGNSKMVVQRQRRRTRFFAVSDFFEPVERGKVYPLDGCLRHEGINKRVQKKLVSEETTTRSVPASYIPSPEDVSAVQKASTTAPRGMGPIPLTQRHHVSLSRNRHSRRSCSQKQSNPRLQEQPEQDLGLAFGGVITAVESMSSAEILRADVLDSNDVAPMTSLDEKMEQEQEEMEIVTELHSQLEKELDEELAEAAMDSETDVEEGDEGERIYSDAGEMFDSASKLELEHNQVPTTSTRTRDRRRMSWASDATLVESDEECGFGAGPFVEMVGGPDNPGKACLPICSSSDYVSTPNVDSICTTRTY</sequence>
<feature type="coiled-coil region" evidence="1">
    <location>
        <begin position="269"/>
        <end position="303"/>
    </location>
</feature>
<keyword evidence="1" id="KW-0175">Coiled coil</keyword>
<feature type="region of interest" description="Disordered" evidence="2">
    <location>
        <begin position="334"/>
        <end position="354"/>
    </location>
</feature>
<evidence type="ECO:0000313" key="3">
    <source>
        <dbReference type="EMBL" id="KIY72344.1"/>
    </source>
</evidence>